<comment type="caution">
    <text evidence="2">The sequence shown here is derived from an EMBL/GenBank/DDBJ whole genome shotgun (WGS) entry which is preliminary data.</text>
</comment>
<dbReference type="Gene3D" id="3.40.50.2020">
    <property type="match status" value="1"/>
</dbReference>
<evidence type="ECO:0000313" key="3">
    <source>
        <dbReference type="Proteomes" id="UP000177370"/>
    </source>
</evidence>
<feature type="domain" description="Phosphoribosyltransferase" evidence="1">
    <location>
        <begin position="7"/>
        <end position="185"/>
    </location>
</feature>
<dbReference type="AlphaFoldDB" id="A0A1F6V868"/>
<gene>
    <name evidence="2" type="ORF">A2647_01580</name>
</gene>
<dbReference type="SUPFAM" id="SSF53271">
    <property type="entry name" value="PRTase-like"/>
    <property type="match status" value="1"/>
</dbReference>
<dbReference type="Gene3D" id="3.30.1310.20">
    <property type="entry name" value="PRTase-like"/>
    <property type="match status" value="1"/>
</dbReference>
<name>A0A1F6V868_9BACT</name>
<dbReference type="CDD" id="cd06223">
    <property type="entry name" value="PRTases_typeI"/>
    <property type="match status" value="1"/>
</dbReference>
<dbReference type="Proteomes" id="UP000177370">
    <property type="component" value="Unassembled WGS sequence"/>
</dbReference>
<keyword evidence="2" id="KW-0808">Transferase</keyword>
<evidence type="ECO:0000259" key="1">
    <source>
        <dbReference type="Pfam" id="PF00156"/>
    </source>
</evidence>
<accession>A0A1F6V868</accession>
<dbReference type="InterPro" id="IPR029057">
    <property type="entry name" value="PRTase-like"/>
</dbReference>
<dbReference type="Pfam" id="PF00156">
    <property type="entry name" value="Pribosyltran"/>
    <property type="match status" value="1"/>
</dbReference>
<dbReference type="InterPro" id="IPR000836">
    <property type="entry name" value="PRTase_dom"/>
</dbReference>
<dbReference type="GO" id="GO:0016740">
    <property type="term" value="F:transferase activity"/>
    <property type="evidence" value="ECO:0007669"/>
    <property type="project" value="UniProtKB-KW"/>
</dbReference>
<protein>
    <submittedName>
        <fullName evidence="2">Phosphoribosyl transferase</fullName>
    </submittedName>
</protein>
<proteinExistence type="predicted"/>
<organism evidence="2 3">
    <name type="scientific">Candidatus Nomurabacteria bacterium RIFCSPHIGHO2_01_FULL_40_24b</name>
    <dbReference type="NCBI Taxonomy" id="1801739"/>
    <lineage>
        <taxon>Bacteria</taxon>
        <taxon>Candidatus Nomuraibacteriota</taxon>
    </lineage>
</organism>
<reference evidence="2 3" key="1">
    <citation type="journal article" date="2016" name="Nat. Commun.">
        <title>Thousands of microbial genomes shed light on interconnected biogeochemical processes in an aquifer system.</title>
        <authorList>
            <person name="Anantharaman K."/>
            <person name="Brown C.T."/>
            <person name="Hug L.A."/>
            <person name="Sharon I."/>
            <person name="Castelle C.J."/>
            <person name="Probst A.J."/>
            <person name="Thomas B.C."/>
            <person name="Singh A."/>
            <person name="Wilkins M.J."/>
            <person name="Karaoz U."/>
            <person name="Brodie E.L."/>
            <person name="Williams K.H."/>
            <person name="Hubbard S.S."/>
            <person name="Banfield J.F."/>
        </authorList>
    </citation>
    <scope>NUCLEOTIDE SEQUENCE [LARGE SCALE GENOMIC DNA]</scope>
</reference>
<evidence type="ECO:0000313" key="2">
    <source>
        <dbReference type="EMBL" id="OGI65880.1"/>
    </source>
</evidence>
<dbReference type="EMBL" id="MFTP01000011">
    <property type="protein sequence ID" value="OGI65880.1"/>
    <property type="molecule type" value="Genomic_DNA"/>
</dbReference>
<sequence length="211" mass="23965">MFKDRKEAGELLAQELAEYRDKDAIVYALPRGGVVLGFEIAQFLHAPLDLVIARKIGHPDNPEYAVCAVTEEGEPFCNEGKRAMLDPMWLEREIKKEREEAKRRRETYLKGRKCCSAKNKIAIVVDDGVATGLTLRAALRFLRVKEPKELLVAVPVVPHDLMDVLRAEADEVFVLKDEQMYLGAVGAYYQNFPQVSDKEVIELLQECKFNI</sequence>